<proteinExistence type="predicted"/>
<name>A0A426ZT29_ENSVE</name>
<reference evidence="2 3" key="1">
    <citation type="journal article" date="2014" name="Agronomy (Basel)">
        <title>A Draft Genome Sequence for Ensete ventricosum, the Drought-Tolerant Tree Against Hunger.</title>
        <authorList>
            <person name="Harrison J."/>
            <person name="Moore K.A."/>
            <person name="Paszkiewicz K."/>
            <person name="Jones T."/>
            <person name="Grant M."/>
            <person name="Ambacheew D."/>
            <person name="Muzemil S."/>
            <person name="Studholme D.J."/>
        </authorList>
    </citation>
    <scope>NUCLEOTIDE SEQUENCE [LARGE SCALE GENOMIC DNA]</scope>
</reference>
<feature type="compositionally biased region" description="Basic and acidic residues" evidence="1">
    <location>
        <begin position="8"/>
        <end position="17"/>
    </location>
</feature>
<feature type="compositionally biased region" description="Basic and acidic residues" evidence="1">
    <location>
        <begin position="34"/>
        <end position="47"/>
    </location>
</feature>
<organism evidence="2 3">
    <name type="scientific">Ensete ventricosum</name>
    <name type="common">Abyssinian banana</name>
    <name type="synonym">Musa ensete</name>
    <dbReference type="NCBI Taxonomy" id="4639"/>
    <lineage>
        <taxon>Eukaryota</taxon>
        <taxon>Viridiplantae</taxon>
        <taxon>Streptophyta</taxon>
        <taxon>Embryophyta</taxon>
        <taxon>Tracheophyta</taxon>
        <taxon>Spermatophyta</taxon>
        <taxon>Magnoliopsida</taxon>
        <taxon>Liliopsida</taxon>
        <taxon>Zingiberales</taxon>
        <taxon>Musaceae</taxon>
        <taxon>Ensete</taxon>
    </lineage>
</organism>
<evidence type="ECO:0000313" key="3">
    <source>
        <dbReference type="Proteomes" id="UP000287651"/>
    </source>
</evidence>
<dbReference type="AlphaFoldDB" id="A0A426ZT29"/>
<gene>
    <name evidence="2" type="ORF">B296_00010024</name>
</gene>
<comment type="caution">
    <text evidence="2">The sequence shown here is derived from an EMBL/GenBank/DDBJ whole genome shotgun (WGS) entry which is preliminary data.</text>
</comment>
<dbReference type="EMBL" id="AMZH03005183">
    <property type="protein sequence ID" value="RRT67045.1"/>
    <property type="molecule type" value="Genomic_DNA"/>
</dbReference>
<evidence type="ECO:0000313" key="2">
    <source>
        <dbReference type="EMBL" id="RRT67045.1"/>
    </source>
</evidence>
<feature type="region of interest" description="Disordered" evidence="1">
    <location>
        <begin position="1"/>
        <end position="72"/>
    </location>
</feature>
<evidence type="ECO:0000256" key="1">
    <source>
        <dbReference type="SAM" id="MobiDB-lite"/>
    </source>
</evidence>
<dbReference type="Proteomes" id="UP000287651">
    <property type="component" value="Unassembled WGS sequence"/>
</dbReference>
<accession>A0A426ZT29</accession>
<protein>
    <submittedName>
        <fullName evidence="2">Uncharacterized protein</fullName>
    </submittedName>
</protein>
<sequence length="72" mass="7737">MGTQAHLSLEDPKKWETLAKGSRSPSNKLVPSKASKDGLLKEPHVDDGCLPISNTSLGPKEGAKGHRLFTSR</sequence>